<organism evidence="3 4">
    <name type="scientific">Laetiporus sulphureus 93-53</name>
    <dbReference type="NCBI Taxonomy" id="1314785"/>
    <lineage>
        <taxon>Eukaryota</taxon>
        <taxon>Fungi</taxon>
        <taxon>Dikarya</taxon>
        <taxon>Basidiomycota</taxon>
        <taxon>Agaricomycotina</taxon>
        <taxon>Agaricomycetes</taxon>
        <taxon>Polyporales</taxon>
        <taxon>Laetiporus</taxon>
    </lineage>
</organism>
<accession>A0A165CIH2</accession>
<keyword evidence="2" id="KW-0812">Transmembrane</keyword>
<reference evidence="3 4" key="1">
    <citation type="journal article" date="2016" name="Mol. Biol. Evol.">
        <title>Comparative Genomics of Early-Diverging Mushroom-Forming Fungi Provides Insights into the Origins of Lignocellulose Decay Capabilities.</title>
        <authorList>
            <person name="Nagy L.G."/>
            <person name="Riley R."/>
            <person name="Tritt A."/>
            <person name="Adam C."/>
            <person name="Daum C."/>
            <person name="Floudas D."/>
            <person name="Sun H."/>
            <person name="Yadav J.S."/>
            <person name="Pangilinan J."/>
            <person name="Larsson K.H."/>
            <person name="Matsuura K."/>
            <person name="Barry K."/>
            <person name="Labutti K."/>
            <person name="Kuo R."/>
            <person name="Ohm R.A."/>
            <person name="Bhattacharya S.S."/>
            <person name="Shirouzu T."/>
            <person name="Yoshinaga Y."/>
            <person name="Martin F.M."/>
            <person name="Grigoriev I.V."/>
            <person name="Hibbett D.S."/>
        </authorList>
    </citation>
    <scope>NUCLEOTIDE SEQUENCE [LARGE SCALE GENOMIC DNA]</scope>
    <source>
        <strain evidence="3 4">93-53</strain>
    </source>
</reference>
<evidence type="ECO:0000256" key="2">
    <source>
        <dbReference type="SAM" id="Phobius"/>
    </source>
</evidence>
<gene>
    <name evidence="3" type="ORF">LAESUDRAFT_729863</name>
</gene>
<dbReference type="EMBL" id="KV427649">
    <property type="protein sequence ID" value="KZT02873.1"/>
    <property type="molecule type" value="Genomic_DNA"/>
</dbReference>
<evidence type="ECO:0000313" key="4">
    <source>
        <dbReference type="Proteomes" id="UP000076871"/>
    </source>
</evidence>
<dbReference type="GeneID" id="63826756"/>
<evidence type="ECO:0008006" key="5">
    <source>
        <dbReference type="Google" id="ProtNLM"/>
    </source>
</evidence>
<feature type="transmembrane region" description="Helical" evidence="2">
    <location>
        <begin position="714"/>
        <end position="731"/>
    </location>
</feature>
<dbReference type="Proteomes" id="UP000076871">
    <property type="component" value="Unassembled WGS sequence"/>
</dbReference>
<keyword evidence="2" id="KW-0472">Membrane</keyword>
<dbReference type="RefSeq" id="XP_040760613.1">
    <property type="nucleotide sequence ID" value="XM_040909727.1"/>
</dbReference>
<feature type="transmembrane region" description="Helical" evidence="2">
    <location>
        <begin position="615"/>
        <end position="635"/>
    </location>
</feature>
<name>A0A165CIH2_9APHY</name>
<feature type="compositionally biased region" description="Low complexity" evidence="1">
    <location>
        <begin position="106"/>
        <end position="123"/>
    </location>
</feature>
<proteinExistence type="predicted"/>
<evidence type="ECO:0000313" key="3">
    <source>
        <dbReference type="EMBL" id="KZT02873.1"/>
    </source>
</evidence>
<dbReference type="AlphaFoldDB" id="A0A165CIH2"/>
<sequence>MPFTLGQSMLRVLSHHTASIGSLRRWMHYILLIWRSLRRLLSRLVGQSRDNGTDTAFQRLGTHSRDGHQRCATSQTVHRVLVGFPTCDEHPSNIYASEVPVLPYSLPSPQPGSSSAPNSPPSSRALQHASPHNYLRWMSQHLSIWKRNLATSLPPILPEFRGRIENTGDQLRALALIHPRPHRNATGSLQGGQLQPAGQETLVPGSALRANSVFGKSPSTPVSTPAMPQGLSGNATEHIDEVVTSPTTEPDYVSVIESIGTRPMLPAHRYTSDHTISPNENAFNYTIKPLERSYPLGELPENWTACVHPEGVLYFFETEQRIITEADIRVSATLSLVQECSETLRGKSQQGDSELPPNCDVVITLDTITEEGAVLRVCSYYFVDHAAKMLFWIDDFEITEALPGLKIVQSTSHLKYAMEGYYWLHCDMFPHDVEISVDVLNEAQRVILHAIVDRVTVSNSTIVYEKEELQQLLSVITTIKSATTERVRNAQIACIVGRIMHGFALSRFLNHHGQKVVRLRRNQSILPNARLHRTLLMNIISPLLLRAPAEHMHALRDLLIDGRMSFTLFGRFINKLQTDWQEDVLYATVLINANISFMTINEVDSGVGPRTPAQIASLVSTAASIGSVLAGLLLMRSYRLTSTEDANRHLVDQHAEKAFNYLASGSRELALDTLAITYSLPYALLMYGMLAFLVAFAFECFIKPDDQSRYASTGVWAFAAIFVMWCLYMVFEPREWLAGQWVLKAWDKMQKRYGRRSDRPYERELV</sequence>
<feature type="transmembrane region" description="Helical" evidence="2">
    <location>
        <begin position="682"/>
        <end position="702"/>
    </location>
</feature>
<dbReference type="STRING" id="1314785.A0A165CIH2"/>
<dbReference type="OrthoDB" id="2657661at2759"/>
<feature type="region of interest" description="Disordered" evidence="1">
    <location>
        <begin position="106"/>
        <end position="127"/>
    </location>
</feature>
<keyword evidence="4" id="KW-1185">Reference proteome</keyword>
<keyword evidence="2" id="KW-1133">Transmembrane helix</keyword>
<dbReference type="InParanoid" id="A0A165CIH2"/>
<evidence type="ECO:0000256" key="1">
    <source>
        <dbReference type="SAM" id="MobiDB-lite"/>
    </source>
</evidence>
<protein>
    <recommendedName>
        <fullName evidence="5">WW domain-containing protein</fullName>
    </recommendedName>
</protein>